<dbReference type="RefSeq" id="WP_302880739.1">
    <property type="nucleotide sequence ID" value="NZ_JAUMKJ010000040.1"/>
</dbReference>
<name>A0ABT8VHG8_9BACL</name>
<keyword evidence="2" id="KW-1185">Reference proteome</keyword>
<proteinExistence type="predicted"/>
<gene>
    <name evidence="1" type="ORF">Q3C12_25810</name>
</gene>
<dbReference type="InterPro" id="IPR053745">
    <property type="entry name" value="Viral_Tail_Comp_sf"/>
</dbReference>
<dbReference type="Pfam" id="PF11367">
    <property type="entry name" value="Tail_completion_gp17"/>
    <property type="match status" value="1"/>
</dbReference>
<evidence type="ECO:0000313" key="1">
    <source>
        <dbReference type="EMBL" id="MDO3680430.1"/>
    </source>
</evidence>
<sequence length="122" mass="13667">MIIDIKTEIRAALLKNAALVSFLGGPRVYQLAAPQAEEYPRITFFEVTNYDSEFADDGAYASDVTVQIDVWAKDSTSAIAAEIDVTMKGLGYFRTSGADLYEDDTKVYHKALRYRTQIQEVE</sequence>
<evidence type="ECO:0000313" key="2">
    <source>
        <dbReference type="Proteomes" id="UP001168883"/>
    </source>
</evidence>
<dbReference type="Proteomes" id="UP001168883">
    <property type="component" value="Unassembled WGS sequence"/>
</dbReference>
<dbReference type="EMBL" id="JAUMKJ010000040">
    <property type="protein sequence ID" value="MDO3680430.1"/>
    <property type="molecule type" value="Genomic_DNA"/>
</dbReference>
<dbReference type="InterPro" id="IPR021508">
    <property type="entry name" value="Gp17-like"/>
</dbReference>
<reference evidence="1" key="1">
    <citation type="submission" date="2023-07" db="EMBL/GenBank/DDBJ databases">
        <authorList>
            <person name="Aktuganov G."/>
            <person name="Boyko T."/>
            <person name="Delegan Y."/>
            <person name="Galimzianova N."/>
            <person name="Gilvanova E."/>
            <person name="Korobov V."/>
            <person name="Kuzmina L."/>
            <person name="Melentiev A."/>
            <person name="Milman P."/>
            <person name="Ryabova A."/>
            <person name="Stupak E."/>
            <person name="Yasakov T."/>
            <person name="Zharikova N."/>
            <person name="Zhurenko E."/>
        </authorList>
    </citation>
    <scope>NUCLEOTIDE SEQUENCE</scope>
    <source>
        <strain evidence="1">IB-739</strain>
    </source>
</reference>
<accession>A0ABT8VHG8</accession>
<comment type="caution">
    <text evidence="1">The sequence shown here is derived from an EMBL/GenBank/DDBJ whole genome shotgun (WGS) entry which is preliminary data.</text>
</comment>
<organism evidence="1 2">
    <name type="scientific">Paenibacillus ehimensis</name>
    <dbReference type="NCBI Taxonomy" id="79264"/>
    <lineage>
        <taxon>Bacteria</taxon>
        <taxon>Bacillati</taxon>
        <taxon>Bacillota</taxon>
        <taxon>Bacilli</taxon>
        <taxon>Bacillales</taxon>
        <taxon>Paenibacillaceae</taxon>
        <taxon>Paenibacillus</taxon>
    </lineage>
</organism>
<dbReference type="Gene3D" id="3.30.2000.30">
    <property type="match status" value="1"/>
</dbReference>
<protein>
    <submittedName>
        <fullName evidence="1">DUF3168 domain-containing protein</fullName>
    </submittedName>
</protein>